<dbReference type="RefSeq" id="WP_015616385.1">
    <property type="nucleotide sequence ID" value="NC_021182.1"/>
</dbReference>
<dbReference type="Gene3D" id="1.10.575.10">
    <property type="entry name" value="P1 Nuclease"/>
    <property type="match status" value="1"/>
</dbReference>
<dbReference type="Pfam" id="PF00882">
    <property type="entry name" value="Zn_dep_PLPC"/>
    <property type="match status" value="1"/>
</dbReference>
<dbReference type="EC" id="3.1.4.3" evidence="1"/>
<dbReference type="EMBL" id="CP003261">
    <property type="protein sequence ID" value="AGK98099.1"/>
    <property type="molecule type" value="Genomic_DNA"/>
</dbReference>
<proteinExistence type="predicted"/>
<evidence type="ECO:0000256" key="8">
    <source>
        <dbReference type="ARBA" id="ARBA00031285"/>
    </source>
</evidence>
<dbReference type="Proteomes" id="UP000013523">
    <property type="component" value="Chromosome"/>
</dbReference>
<dbReference type="InterPro" id="IPR001531">
    <property type="entry name" value="Zn_PLipaseC"/>
</dbReference>
<organism evidence="10 11">
    <name type="scientific">Clostridium pasteurianum BC1</name>
    <dbReference type="NCBI Taxonomy" id="86416"/>
    <lineage>
        <taxon>Bacteria</taxon>
        <taxon>Bacillati</taxon>
        <taxon>Bacillota</taxon>
        <taxon>Clostridia</taxon>
        <taxon>Eubacteriales</taxon>
        <taxon>Clostridiaceae</taxon>
        <taxon>Clostridium</taxon>
    </lineage>
</organism>
<keyword evidence="7" id="KW-0862">Zinc</keyword>
<dbReference type="PATRIC" id="fig|86416.3.peg.3284"/>
<reference evidence="10 11" key="1">
    <citation type="submission" date="2012-01" db="EMBL/GenBank/DDBJ databases">
        <title>Complete sequence of chromosome of Clostridium pasteurianum BC1.</title>
        <authorList>
            <consortium name="US DOE Joint Genome Institute"/>
            <person name="Lucas S."/>
            <person name="Han J."/>
            <person name="Lapidus A."/>
            <person name="Cheng J.-F."/>
            <person name="Goodwin L."/>
            <person name="Pitluck S."/>
            <person name="Peters L."/>
            <person name="Mikhailova N."/>
            <person name="Teshima H."/>
            <person name="Detter J.C."/>
            <person name="Han C."/>
            <person name="Tapia R."/>
            <person name="Land M."/>
            <person name="Hauser L."/>
            <person name="Kyrpides N."/>
            <person name="Ivanova N."/>
            <person name="Pagani I."/>
            <person name="Dunn J."/>
            <person name="Taghavi S."/>
            <person name="Francis A."/>
            <person name="van der Lelie D."/>
            <person name="Woyke T."/>
        </authorList>
    </citation>
    <scope>NUCLEOTIDE SEQUENCE [LARGE SCALE GENOMIC DNA]</scope>
    <source>
        <strain evidence="10 11">BC1</strain>
    </source>
</reference>
<evidence type="ECO:0000256" key="2">
    <source>
        <dbReference type="ARBA" id="ARBA00018391"/>
    </source>
</evidence>
<dbReference type="AlphaFoldDB" id="R4KC54"/>
<dbReference type="PROSITE" id="PS51346">
    <property type="entry name" value="PROKAR_ZN_DEPEND_PLPC_2"/>
    <property type="match status" value="1"/>
</dbReference>
<evidence type="ECO:0000256" key="4">
    <source>
        <dbReference type="ARBA" id="ARBA00022723"/>
    </source>
</evidence>
<gene>
    <name evidence="10" type="ORF">Clopa_3296</name>
</gene>
<dbReference type="GO" id="GO:0034480">
    <property type="term" value="F:phosphatidylcholine phospholipase C activity"/>
    <property type="evidence" value="ECO:0007669"/>
    <property type="project" value="UniProtKB-EC"/>
</dbReference>
<name>R4KC54_CLOPA</name>
<keyword evidence="6" id="KW-0378">Hydrolase</keyword>
<evidence type="ECO:0000313" key="11">
    <source>
        <dbReference type="Proteomes" id="UP000013523"/>
    </source>
</evidence>
<evidence type="ECO:0000256" key="5">
    <source>
        <dbReference type="ARBA" id="ARBA00022729"/>
    </source>
</evidence>
<keyword evidence="11" id="KW-1185">Reference proteome</keyword>
<dbReference type="eggNOG" id="ENOG5032CXY">
    <property type="taxonomic scope" value="Bacteria"/>
</dbReference>
<evidence type="ECO:0000256" key="7">
    <source>
        <dbReference type="ARBA" id="ARBA00022833"/>
    </source>
</evidence>
<evidence type="ECO:0000259" key="9">
    <source>
        <dbReference type="PROSITE" id="PS51346"/>
    </source>
</evidence>
<keyword evidence="5" id="KW-0732">Signal</keyword>
<dbReference type="KEGG" id="cpas:Clopa_3296"/>
<keyword evidence="3" id="KW-0964">Secreted</keyword>
<evidence type="ECO:0000256" key="1">
    <source>
        <dbReference type="ARBA" id="ARBA00012018"/>
    </source>
</evidence>
<dbReference type="SMART" id="SM00770">
    <property type="entry name" value="Zn_dep_PLPC"/>
    <property type="match status" value="1"/>
</dbReference>
<feature type="domain" description="Zn-dependent PLC" evidence="9">
    <location>
        <begin position="22"/>
        <end position="238"/>
    </location>
</feature>
<dbReference type="SUPFAM" id="SSF48537">
    <property type="entry name" value="Phospholipase C/P1 nuclease"/>
    <property type="match status" value="1"/>
</dbReference>
<protein>
    <recommendedName>
        <fullName evidence="2">Phospholipase C</fullName>
        <ecNumber evidence="1">3.1.4.3</ecNumber>
    </recommendedName>
    <alternativeName>
        <fullName evidence="8">Phosphatidylcholine cholinephosphohydrolase</fullName>
    </alternativeName>
</protein>
<dbReference type="HOGENOM" id="CLU_100197_0_0_9"/>
<dbReference type="InterPro" id="IPR008947">
    <property type="entry name" value="PLipase_C/P1_nuclease_dom_sf"/>
</dbReference>
<keyword evidence="4" id="KW-0479">Metal-binding</keyword>
<dbReference type="GO" id="GO:0008270">
    <property type="term" value="F:zinc ion binding"/>
    <property type="evidence" value="ECO:0007669"/>
    <property type="project" value="InterPro"/>
</dbReference>
<evidence type="ECO:0000256" key="6">
    <source>
        <dbReference type="ARBA" id="ARBA00022801"/>
    </source>
</evidence>
<dbReference type="OrthoDB" id="1677163at2"/>
<evidence type="ECO:0000313" key="10">
    <source>
        <dbReference type="EMBL" id="AGK98099.1"/>
    </source>
</evidence>
<evidence type="ECO:0000256" key="3">
    <source>
        <dbReference type="ARBA" id="ARBA00022525"/>
    </source>
</evidence>
<dbReference type="CDD" id="cd11009">
    <property type="entry name" value="Zn_dep_PLPC"/>
    <property type="match status" value="1"/>
</dbReference>
<sequence length="244" mass="28518">MQRAIEKNYGKAVRGVMATVNPIKKLLIKTYCTVHKYINIKAIEIIKHEGNDEIYRFFMKYLKELNEGVTWADQDFKSTNHFYHFSQEKGLYGFSNALTECKKYYRMSINYAKAGDRSRALFYFGAACHLIQDTTVPQHVNNNLLKSHRAFEMWILKKVVSGYSFEEGTESKRYGSIDKYIKANALMSNNTYTKFQNILDVEKRYRSITNVIIVEAERTTAGFMIDFYNELCVNNIISLDEFNK</sequence>
<accession>R4KC54</accession>
<dbReference type="STRING" id="86416.Clopa_3296"/>
<dbReference type="InterPro" id="IPR029002">
    <property type="entry name" value="PLPC/GPLD1"/>
</dbReference>